<accession>A0A3S0QGB3</accession>
<dbReference type="SMART" id="SM00248">
    <property type="entry name" value="ANK"/>
    <property type="match status" value="2"/>
</dbReference>
<comment type="caution">
    <text evidence="2">The sequence shown here is derived from an EMBL/GenBank/DDBJ whole genome shotgun (WGS) entry which is preliminary data.</text>
</comment>
<dbReference type="Pfam" id="PF12796">
    <property type="entry name" value="Ank_2"/>
    <property type="match status" value="1"/>
</dbReference>
<dbReference type="Gene3D" id="1.25.40.20">
    <property type="entry name" value="Ankyrin repeat-containing domain"/>
    <property type="match status" value="1"/>
</dbReference>
<gene>
    <name evidence="2" type="ORF">EJ377_19310</name>
</gene>
<dbReference type="AlphaFoldDB" id="A0A3S0QGB3"/>
<organism evidence="2 3">
    <name type="scientific">Chryseobacterium arthrosphaerae</name>
    <dbReference type="NCBI Taxonomy" id="651561"/>
    <lineage>
        <taxon>Bacteria</taxon>
        <taxon>Pseudomonadati</taxon>
        <taxon>Bacteroidota</taxon>
        <taxon>Flavobacteriia</taxon>
        <taxon>Flavobacteriales</taxon>
        <taxon>Weeksellaceae</taxon>
        <taxon>Chryseobacterium group</taxon>
        <taxon>Chryseobacterium</taxon>
    </lineage>
</organism>
<protein>
    <submittedName>
        <fullName evidence="2">Ankyrin repeat domain-containing protein</fullName>
    </submittedName>
</protein>
<feature type="repeat" description="ANK" evidence="1">
    <location>
        <begin position="44"/>
        <end position="76"/>
    </location>
</feature>
<dbReference type="EMBL" id="RYFC01000003">
    <property type="protein sequence ID" value="RTZ46843.1"/>
    <property type="molecule type" value="Genomic_DNA"/>
</dbReference>
<dbReference type="InterPro" id="IPR036770">
    <property type="entry name" value="Ankyrin_rpt-contain_sf"/>
</dbReference>
<dbReference type="SUPFAM" id="SSF48403">
    <property type="entry name" value="Ankyrin repeat"/>
    <property type="match status" value="1"/>
</dbReference>
<dbReference type="Proteomes" id="UP000276953">
    <property type="component" value="Unassembled WGS sequence"/>
</dbReference>
<keyword evidence="1" id="KW-0040">ANK repeat</keyword>
<evidence type="ECO:0000313" key="2">
    <source>
        <dbReference type="EMBL" id="RTZ46843.1"/>
    </source>
</evidence>
<sequence length="87" mass="9440">MEIAGEDDFNAYGALYVAVVAGNGEMIKLIIKNKANVNPIINDEGYTLMIAAIQSGKISTVRTLIHSGTKINAVNDIEGNKNLSRFW</sequence>
<name>A0A3S0QGB3_9FLAO</name>
<evidence type="ECO:0000256" key="1">
    <source>
        <dbReference type="PROSITE-ProRule" id="PRU00023"/>
    </source>
</evidence>
<dbReference type="InterPro" id="IPR002110">
    <property type="entry name" value="Ankyrin_rpt"/>
</dbReference>
<proteinExistence type="predicted"/>
<evidence type="ECO:0000313" key="3">
    <source>
        <dbReference type="Proteomes" id="UP000276953"/>
    </source>
</evidence>
<dbReference type="PROSITE" id="PS50088">
    <property type="entry name" value="ANK_REPEAT"/>
    <property type="match status" value="1"/>
</dbReference>
<reference evidence="2 3" key="1">
    <citation type="submission" date="2018-12" db="EMBL/GenBank/DDBJ databases">
        <title>Draft Genome Sequence of Chryseobacterium arthrosphaerae strain ED882-96 Isolated from the Blood of a Patient with Liver Cirrhosis in Taiwan.</title>
        <authorList>
            <person name="Lin J.-N."/>
            <person name="Lai C.-H."/>
            <person name="Yang C.-H."/>
            <person name="Huang Y.-H."/>
        </authorList>
    </citation>
    <scope>NUCLEOTIDE SEQUENCE [LARGE SCALE GENOMIC DNA]</scope>
    <source>
        <strain evidence="2 3">ED882-96</strain>
    </source>
</reference>